<organism evidence="14 15">
    <name type="scientific">Pleuronectes platessa</name>
    <name type="common">European plaice</name>
    <dbReference type="NCBI Taxonomy" id="8262"/>
    <lineage>
        <taxon>Eukaryota</taxon>
        <taxon>Metazoa</taxon>
        <taxon>Chordata</taxon>
        <taxon>Craniata</taxon>
        <taxon>Vertebrata</taxon>
        <taxon>Euteleostomi</taxon>
        <taxon>Actinopterygii</taxon>
        <taxon>Neopterygii</taxon>
        <taxon>Teleostei</taxon>
        <taxon>Neoteleostei</taxon>
        <taxon>Acanthomorphata</taxon>
        <taxon>Carangaria</taxon>
        <taxon>Pleuronectiformes</taxon>
        <taxon>Pleuronectoidei</taxon>
        <taxon>Pleuronectidae</taxon>
        <taxon>Pleuronectes</taxon>
    </lineage>
</organism>
<dbReference type="GO" id="GO:0005212">
    <property type="term" value="F:structural constituent of eye lens"/>
    <property type="evidence" value="ECO:0007669"/>
    <property type="project" value="UniProtKB-KW"/>
</dbReference>
<dbReference type="GO" id="GO:0051661">
    <property type="term" value="P:maintenance of centrosome location"/>
    <property type="evidence" value="ECO:0007669"/>
    <property type="project" value="TreeGrafter"/>
</dbReference>
<feature type="domain" description="Beta/gamma crystallin 'Greek key'" evidence="12">
    <location>
        <begin position="735"/>
        <end position="777"/>
    </location>
</feature>
<dbReference type="PANTHER" id="PTHR16052">
    <property type="entry name" value="TBCC DOMAIN-CONTAINING PROTEIN 1"/>
    <property type="match status" value="1"/>
</dbReference>
<evidence type="ECO:0000256" key="10">
    <source>
        <dbReference type="ARBA" id="ARBA00023212"/>
    </source>
</evidence>
<comment type="subcellular location">
    <subcellularLocation>
        <location evidence="2">Cytoplasm</location>
        <location evidence="2">Cytoskeleton</location>
        <location evidence="2">Microtubule organizing center</location>
        <location evidence="2">Centrosome</location>
    </subcellularLocation>
    <subcellularLocation>
        <location evidence="3">Cytoplasm</location>
        <location evidence="3">Cytoskeleton</location>
        <location evidence="3">Spindle pole</location>
    </subcellularLocation>
</comment>
<dbReference type="PROSITE" id="PS51329">
    <property type="entry name" value="C_CAP_COFACTOR_C"/>
    <property type="match status" value="1"/>
</dbReference>
<keyword evidence="7" id="KW-0963">Cytoplasm</keyword>
<evidence type="ECO:0000256" key="1">
    <source>
        <dbReference type="ARBA" id="ARBA00003689"/>
    </source>
</evidence>
<evidence type="ECO:0000256" key="4">
    <source>
        <dbReference type="ARBA" id="ARBA00008848"/>
    </source>
</evidence>
<comment type="function">
    <text evidence="1">Crystallins are the dominant structural components of the vertebrate eye lens.</text>
</comment>
<dbReference type="InterPro" id="IPR001064">
    <property type="entry name" value="Beta/gamma_crystallin"/>
</dbReference>
<dbReference type="InterPro" id="IPR036223">
    <property type="entry name" value="CAP_C_sf"/>
</dbReference>
<dbReference type="InterPro" id="IPR016098">
    <property type="entry name" value="CAP/MinC_C"/>
</dbReference>
<feature type="domain" description="Beta/gamma crystallin 'Greek key'" evidence="12">
    <location>
        <begin position="694"/>
        <end position="734"/>
    </location>
</feature>
<dbReference type="Gene3D" id="2.160.20.70">
    <property type="match status" value="1"/>
</dbReference>
<evidence type="ECO:0000256" key="5">
    <source>
        <dbReference type="ARBA" id="ARBA00009646"/>
    </source>
</evidence>
<comment type="similarity">
    <text evidence="5">Belongs to the beta/gamma-crystallin family.</text>
</comment>
<feature type="domain" description="Beta/gamma crystallin 'Greek key'" evidence="12">
    <location>
        <begin position="606"/>
        <end position="644"/>
    </location>
</feature>
<proteinExistence type="inferred from homology"/>
<sequence>MEEDSVSIWPRMEPFLLGALQVAPSSKLSLHYLRKMATYVRARDGCFPVLGWPMWRHIACGKLQLPEDLAWLYFETFDLLSGHTAEERLERAECLSQCSSKSELDQQRNKFTVDTLQFLLFLYIQQLNRVSLRTSLIGEEWPSHRTRSPSPSDREAKTSSQNKNWDDQAHLSFVQSHLGEILELLVEPGQLSQSGQALRDCQISLEAVRSLGLLLEGSVSCCRTVQPVHRLLTKGPAQTQAGYSSLSRSFSLHTLLSCLHHSLTLNPFGITACLRSGKKLAWAQQVEGAMKRAKIARNTHTAPPGSKMVLMSQVFKQTLAKTSDKLTGANIKIHRCSDAFIYLLSPLRSVSLDKCRDSLVVLGPVETSVHIHSCHNVRLVCVAGRVAVGASSRCTIYALTPNRPLLLPGNTDITLGPFHTFYPSLEDHMASVGLAVVPNIWDQPLLLGTEGLVNPALNTSSNPDPGCYRLLPPAEFHALVVPFQMEGDTCEVPGGLPAAYQAAVEEKQKRIQNWQKTVMEARLNKEQKRQFQELVEVKFHEWLLETGNRQELDSLIPPTLASPLDSNGSDTLQGAAGGQSHIEAAGEPPPPPLDHRGLPTQHIKMGRIIFYEDKNFQGRRYECDSDCSDFHAYLSRCNSIRVETGAWVVYERPNYMGYQYVLTRGEYPEYQRWTGLNDRLSSCKMIHFTSGTLYKMQLYERADFGGQAFEATEDCPSLLEKFRWREVNSCKVFDGWWVFYEHPNYRGRQYFLEKGEYCKPGDWGASSPTVLSFRRFTE</sequence>
<evidence type="ECO:0000256" key="2">
    <source>
        <dbReference type="ARBA" id="ARBA00004300"/>
    </source>
</evidence>
<protein>
    <recommendedName>
        <fullName evidence="6">TBCC domain-containing protein 1</fullName>
    </recommendedName>
</protein>
<dbReference type="PROSITE" id="PS50915">
    <property type="entry name" value="CRYSTALLIN_BETA_GAMMA"/>
    <property type="match status" value="4"/>
</dbReference>
<feature type="domain" description="Beta/gamma crystallin 'Greek key'" evidence="12">
    <location>
        <begin position="645"/>
        <end position="687"/>
    </location>
</feature>
<dbReference type="FunFam" id="2.60.20.10:FF:000001">
    <property type="entry name" value="Crystallin gamma S"/>
    <property type="match status" value="1"/>
</dbReference>
<dbReference type="InterPro" id="IPR011024">
    <property type="entry name" value="G_crystallin-like"/>
</dbReference>
<feature type="region of interest" description="Disordered" evidence="11">
    <location>
        <begin position="555"/>
        <end position="598"/>
    </location>
</feature>
<evidence type="ECO:0000313" key="14">
    <source>
        <dbReference type="EMBL" id="CAB1421108.1"/>
    </source>
</evidence>
<feature type="region of interest" description="Disordered" evidence="11">
    <location>
        <begin position="141"/>
        <end position="162"/>
    </location>
</feature>
<dbReference type="SUPFAM" id="SSF49695">
    <property type="entry name" value="gamma-Crystallin-like"/>
    <property type="match status" value="1"/>
</dbReference>
<evidence type="ECO:0000256" key="8">
    <source>
        <dbReference type="ARBA" id="ARBA00022613"/>
    </source>
</evidence>
<evidence type="ECO:0000259" key="12">
    <source>
        <dbReference type="PROSITE" id="PS50915"/>
    </source>
</evidence>
<keyword evidence="15" id="KW-1185">Reference proteome</keyword>
<comment type="caution">
    <text evidence="14">The sequence shown here is derived from an EMBL/GenBank/DDBJ whole genome shotgun (WGS) entry which is preliminary data.</text>
</comment>
<dbReference type="Pfam" id="PF07986">
    <property type="entry name" value="TBCC"/>
    <property type="match status" value="1"/>
</dbReference>
<dbReference type="FunFam" id="2.60.20.10:FF:000003">
    <property type="entry name" value="Crystallin gamma S"/>
    <property type="match status" value="1"/>
</dbReference>
<dbReference type="SUPFAM" id="SSF69340">
    <property type="entry name" value="C-terminal domain of adenylylcyclase associated protein"/>
    <property type="match status" value="1"/>
</dbReference>
<dbReference type="SMART" id="SM00673">
    <property type="entry name" value="CARP"/>
    <property type="match status" value="1"/>
</dbReference>
<evidence type="ECO:0000256" key="9">
    <source>
        <dbReference type="ARBA" id="ARBA00022737"/>
    </source>
</evidence>
<evidence type="ECO:0000256" key="3">
    <source>
        <dbReference type="ARBA" id="ARBA00004647"/>
    </source>
</evidence>
<evidence type="ECO:0000256" key="11">
    <source>
        <dbReference type="SAM" id="MobiDB-lite"/>
    </source>
</evidence>
<dbReference type="GO" id="GO:0051684">
    <property type="term" value="P:maintenance of Golgi location"/>
    <property type="evidence" value="ECO:0007669"/>
    <property type="project" value="TreeGrafter"/>
</dbReference>
<dbReference type="AlphaFoldDB" id="A0A9N7U0N1"/>
<keyword evidence="8" id="KW-0273">Eye lens protein</keyword>
<feature type="domain" description="C-CAP/cofactor C-like" evidence="13">
    <location>
        <begin position="303"/>
        <end position="434"/>
    </location>
</feature>
<evidence type="ECO:0000259" key="13">
    <source>
        <dbReference type="PROSITE" id="PS51329"/>
    </source>
</evidence>
<evidence type="ECO:0000256" key="6">
    <source>
        <dbReference type="ARBA" id="ARBA00017559"/>
    </source>
</evidence>
<dbReference type="EMBL" id="CADEAL010000502">
    <property type="protein sequence ID" value="CAB1421108.1"/>
    <property type="molecule type" value="Genomic_DNA"/>
</dbReference>
<keyword evidence="10" id="KW-0206">Cytoskeleton</keyword>
<dbReference type="InterPro" id="IPR012945">
    <property type="entry name" value="Tubulin-bd_cofactor_C_dom"/>
</dbReference>
<dbReference type="PRINTS" id="PR01367">
    <property type="entry name" value="BGCRYSTALLIN"/>
</dbReference>
<dbReference type="SMART" id="SM00247">
    <property type="entry name" value="XTALbg"/>
    <property type="match status" value="2"/>
</dbReference>
<reference evidence="14" key="1">
    <citation type="submission" date="2020-03" db="EMBL/GenBank/DDBJ databases">
        <authorList>
            <person name="Weist P."/>
        </authorList>
    </citation>
    <scope>NUCLEOTIDE SEQUENCE</scope>
</reference>
<dbReference type="GO" id="GO:0031616">
    <property type="term" value="C:spindle pole centrosome"/>
    <property type="evidence" value="ECO:0007669"/>
    <property type="project" value="TreeGrafter"/>
</dbReference>
<dbReference type="InterPro" id="IPR017901">
    <property type="entry name" value="C-CAP_CF_C-like"/>
</dbReference>
<gene>
    <name evidence="14" type="ORF">PLEPLA_LOCUS8989</name>
</gene>
<dbReference type="Proteomes" id="UP001153269">
    <property type="component" value="Unassembled WGS sequence"/>
</dbReference>
<accession>A0A9N7U0N1</accession>
<dbReference type="InterPro" id="IPR006599">
    <property type="entry name" value="CARP_motif"/>
</dbReference>
<evidence type="ECO:0000313" key="15">
    <source>
        <dbReference type="Proteomes" id="UP001153269"/>
    </source>
</evidence>
<dbReference type="PANTHER" id="PTHR16052:SF0">
    <property type="entry name" value="TBCC DOMAIN-CONTAINING PROTEIN 1"/>
    <property type="match status" value="1"/>
</dbReference>
<keyword evidence="9" id="KW-0677">Repeat</keyword>
<dbReference type="Pfam" id="PF00030">
    <property type="entry name" value="Crystall"/>
    <property type="match status" value="2"/>
</dbReference>
<dbReference type="Gene3D" id="2.60.20.10">
    <property type="entry name" value="Crystallins"/>
    <property type="match status" value="2"/>
</dbReference>
<name>A0A9N7U0N1_PLEPL</name>
<dbReference type="InterPro" id="IPR039589">
    <property type="entry name" value="TBCC1"/>
</dbReference>
<evidence type="ECO:0000256" key="7">
    <source>
        <dbReference type="ARBA" id="ARBA00022490"/>
    </source>
</evidence>
<comment type="similarity">
    <text evidence="4">Belongs to the TBCC family.</text>
</comment>